<dbReference type="Proteomes" id="UP000757232">
    <property type="component" value="Unassembled WGS sequence"/>
</dbReference>
<keyword evidence="1" id="KW-0694">RNA-binding</keyword>
<dbReference type="SUPFAM" id="SSF54768">
    <property type="entry name" value="dsRNA-binding domain-like"/>
    <property type="match status" value="2"/>
</dbReference>
<dbReference type="GO" id="GO:0003723">
    <property type="term" value="F:RNA binding"/>
    <property type="evidence" value="ECO:0007669"/>
    <property type="project" value="UniProtKB-UniRule"/>
</dbReference>
<dbReference type="Pfam" id="PF00035">
    <property type="entry name" value="dsrm"/>
    <property type="match status" value="2"/>
</dbReference>
<evidence type="ECO:0000256" key="2">
    <source>
        <dbReference type="SAM" id="MobiDB-lite"/>
    </source>
</evidence>
<evidence type="ECO:0000259" key="3">
    <source>
        <dbReference type="PROSITE" id="PS50137"/>
    </source>
</evidence>
<sequence length="624" mass="69625">MRSLPPHELYSLKLQCLDLGYALFEPNPNGSYDFVRIGDVGYISEDGKFMKLFNAFSDRNSQANTGSHFPERLPPITLTLSPLARIPPYLGEEASISTPKIIFLLTLRSPVSEFVAGGSLTLSCTSGTGAALITKYKGKRHKALASAAMESYMKSNVSSWVRLVRTLGRPVQMHDLIFVKECVLTGDWANISWNSTSCESYVGFSVGLPTLASLGVSFWGQWQQHIEVPKRQGPDREAPIPHGEVPNFDQCTFMKGIRVAERAWYSRLSSYLRIVWSEGRKDIERSILRALSDKNFTLKSVGDLGPISPLVRNVYDALAIYLFENSDAQYAVINERDIYFLDMHGADTVDDICEFLLNLAADDPTIKVAKDALGETGNKIRPILFQLSCSHTFLVARLSWSIDEELSDELVLLDENMKLLDVADEDLSQSQKSEGHMQFGIINKDFPESTPEDKPRHQETLSDSPPPPPKPSHHATIHAISTLHDYEACKKISNLEIVHKCGDPDHKPEWTTICKIDGVEYGRSTASKKKLSAHDAAQKALTRLCGERPDEFSNSHGYLPRFISYLAEYRLTETVELRHKETRPRGWQCSIWRNGKEIGNGGGSTKKIAAENAAIDAACNWEAA</sequence>
<dbReference type="AlphaFoldDB" id="A0A9Q5I0U8"/>
<dbReference type="CDD" id="cd00048">
    <property type="entry name" value="DSRM_SF"/>
    <property type="match status" value="1"/>
</dbReference>
<dbReference type="SMART" id="SM00358">
    <property type="entry name" value="DSRM"/>
    <property type="match status" value="2"/>
</dbReference>
<protein>
    <recommendedName>
        <fullName evidence="3">DRBM domain-containing protein</fullName>
    </recommendedName>
</protein>
<accession>A0A9Q5I0U8</accession>
<dbReference type="EMBL" id="LNZH02000152">
    <property type="protein sequence ID" value="OCB89622.1"/>
    <property type="molecule type" value="Genomic_DNA"/>
</dbReference>
<dbReference type="InterPro" id="IPR014720">
    <property type="entry name" value="dsRBD_dom"/>
</dbReference>
<reference evidence="4" key="1">
    <citation type="submission" date="2016-06" db="EMBL/GenBank/DDBJ databases">
        <title>Draft Genome sequence of the fungus Inonotus baumii.</title>
        <authorList>
            <person name="Zhu H."/>
            <person name="Lin W."/>
        </authorList>
    </citation>
    <scope>NUCLEOTIDE SEQUENCE</scope>
    <source>
        <strain evidence="4">821</strain>
    </source>
</reference>
<dbReference type="Gene3D" id="3.30.160.20">
    <property type="match status" value="1"/>
</dbReference>
<name>A0A9Q5I0U8_SANBA</name>
<gene>
    <name evidence="4" type="ORF">A7U60_g3220</name>
</gene>
<organism evidence="4 5">
    <name type="scientific">Sanghuangporus baumii</name>
    <name type="common">Phellinus baumii</name>
    <dbReference type="NCBI Taxonomy" id="108892"/>
    <lineage>
        <taxon>Eukaryota</taxon>
        <taxon>Fungi</taxon>
        <taxon>Dikarya</taxon>
        <taxon>Basidiomycota</taxon>
        <taxon>Agaricomycotina</taxon>
        <taxon>Agaricomycetes</taxon>
        <taxon>Hymenochaetales</taxon>
        <taxon>Hymenochaetaceae</taxon>
        <taxon>Sanghuangporus</taxon>
    </lineage>
</organism>
<feature type="region of interest" description="Disordered" evidence="2">
    <location>
        <begin position="443"/>
        <end position="474"/>
    </location>
</feature>
<evidence type="ECO:0000313" key="5">
    <source>
        <dbReference type="Proteomes" id="UP000757232"/>
    </source>
</evidence>
<proteinExistence type="predicted"/>
<comment type="caution">
    <text evidence="4">The sequence shown here is derived from an EMBL/GenBank/DDBJ whole genome shotgun (WGS) entry which is preliminary data.</text>
</comment>
<dbReference type="OrthoDB" id="3222453at2759"/>
<dbReference type="PROSITE" id="PS50137">
    <property type="entry name" value="DS_RBD"/>
    <property type="match status" value="1"/>
</dbReference>
<keyword evidence="5" id="KW-1185">Reference proteome</keyword>
<evidence type="ECO:0000313" key="4">
    <source>
        <dbReference type="EMBL" id="OCB89622.1"/>
    </source>
</evidence>
<feature type="compositionally biased region" description="Basic and acidic residues" evidence="2">
    <location>
        <begin position="445"/>
        <end position="460"/>
    </location>
</feature>
<evidence type="ECO:0000256" key="1">
    <source>
        <dbReference type="PROSITE-ProRule" id="PRU00266"/>
    </source>
</evidence>
<feature type="domain" description="DRBM" evidence="3">
    <location>
        <begin position="478"/>
        <end position="546"/>
    </location>
</feature>